<proteinExistence type="predicted"/>
<dbReference type="Pfam" id="PF13276">
    <property type="entry name" value="HTH_21"/>
    <property type="match status" value="1"/>
</dbReference>
<dbReference type="NCBIfam" id="NF033516">
    <property type="entry name" value="transpos_IS3"/>
    <property type="match status" value="1"/>
</dbReference>
<comment type="caution">
    <text evidence="3">The sequence shown here is derived from an EMBL/GenBank/DDBJ whole genome shotgun (WGS) entry which is preliminary data.</text>
</comment>
<dbReference type="InterPro" id="IPR002514">
    <property type="entry name" value="Transposase_8"/>
</dbReference>
<accession>A0A506U035</accession>
<dbReference type="GO" id="GO:0006313">
    <property type="term" value="P:DNA transposition"/>
    <property type="evidence" value="ECO:0007669"/>
    <property type="project" value="InterPro"/>
</dbReference>
<evidence type="ECO:0000313" key="3">
    <source>
        <dbReference type="EMBL" id="TPW26335.1"/>
    </source>
</evidence>
<organism evidence="3 4">
    <name type="scientific">Martelella alba</name>
    <dbReference type="NCBI Taxonomy" id="2590451"/>
    <lineage>
        <taxon>Bacteria</taxon>
        <taxon>Pseudomonadati</taxon>
        <taxon>Pseudomonadota</taxon>
        <taxon>Alphaproteobacteria</taxon>
        <taxon>Hyphomicrobiales</taxon>
        <taxon>Aurantimonadaceae</taxon>
        <taxon>Martelella</taxon>
    </lineage>
</organism>
<dbReference type="InterPro" id="IPR012337">
    <property type="entry name" value="RNaseH-like_sf"/>
</dbReference>
<name>A0A506U035_9HYPH</name>
<dbReference type="InterPro" id="IPR001584">
    <property type="entry name" value="Integrase_cat-core"/>
</dbReference>
<evidence type="ECO:0000259" key="2">
    <source>
        <dbReference type="PROSITE" id="PS50994"/>
    </source>
</evidence>
<evidence type="ECO:0000256" key="1">
    <source>
        <dbReference type="SAM" id="Coils"/>
    </source>
</evidence>
<dbReference type="InterPro" id="IPR050900">
    <property type="entry name" value="Transposase_IS3/IS150/IS904"/>
</dbReference>
<dbReference type="InterPro" id="IPR025948">
    <property type="entry name" value="HTH-like_dom"/>
</dbReference>
<protein>
    <submittedName>
        <fullName evidence="3">IS3 family transposase</fullName>
    </submittedName>
</protein>
<dbReference type="EMBL" id="VHLG01000034">
    <property type="protein sequence ID" value="TPW26335.1"/>
    <property type="molecule type" value="Genomic_DNA"/>
</dbReference>
<dbReference type="InterPro" id="IPR036397">
    <property type="entry name" value="RNaseH_sf"/>
</dbReference>
<keyword evidence="4" id="KW-1185">Reference proteome</keyword>
<gene>
    <name evidence="3" type="ORF">FJU08_22445</name>
</gene>
<dbReference type="PANTHER" id="PTHR46889:SF4">
    <property type="entry name" value="TRANSPOSASE INSO FOR INSERTION SEQUENCE ELEMENT IS911B-RELATED"/>
    <property type="match status" value="1"/>
</dbReference>
<dbReference type="Pfam" id="PF01527">
    <property type="entry name" value="HTH_Tnp_1"/>
    <property type="match status" value="1"/>
</dbReference>
<feature type="coiled-coil region" evidence="1">
    <location>
        <begin position="55"/>
        <end position="82"/>
    </location>
</feature>
<dbReference type="PROSITE" id="PS50994">
    <property type="entry name" value="INTEGRASE"/>
    <property type="match status" value="1"/>
</dbReference>
<dbReference type="OrthoDB" id="9803878at2"/>
<feature type="domain" description="Integrase catalytic" evidence="2">
    <location>
        <begin position="213"/>
        <end position="376"/>
    </location>
</feature>
<dbReference type="PANTHER" id="PTHR46889">
    <property type="entry name" value="TRANSPOSASE INSF FOR INSERTION SEQUENCE IS3B-RELATED"/>
    <property type="match status" value="1"/>
</dbReference>
<keyword evidence="1" id="KW-0175">Coiled coil</keyword>
<dbReference type="Gene3D" id="1.10.10.60">
    <property type="entry name" value="Homeodomain-like"/>
    <property type="match status" value="1"/>
</dbReference>
<dbReference type="Proteomes" id="UP000318801">
    <property type="component" value="Unassembled WGS sequence"/>
</dbReference>
<dbReference type="AlphaFoldDB" id="A0A506U035"/>
<dbReference type="InterPro" id="IPR009057">
    <property type="entry name" value="Homeodomain-like_sf"/>
</dbReference>
<dbReference type="Gene3D" id="3.30.420.10">
    <property type="entry name" value="Ribonuclease H-like superfamily/Ribonuclease H"/>
    <property type="match status" value="1"/>
</dbReference>
<reference evidence="3 4" key="1">
    <citation type="submission" date="2019-06" db="EMBL/GenBank/DDBJ databases">
        <authorList>
            <person name="Li M."/>
        </authorList>
    </citation>
    <scope>NUCLEOTIDE SEQUENCE [LARGE SCALE GENOMIC DNA]</scope>
    <source>
        <strain evidence="3 4">BGMRC2036</strain>
    </source>
</reference>
<dbReference type="GO" id="GO:0003677">
    <property type="term" value="F:DNA binding"/>
    <property type="evidence" value="ECO:0007669"/>
    <property type="project" value="InterPro"/>
</dbReference>
<evidence type="ECO:0000313" key="4">
    <source>
        <dbReference type="Proteomes" id="UP000318801"/>
    </source>
</evidence>
<dbReference type="InterPro" id="IPR048020">
    <property type="entry name" value="Transpos_IS3"/>
</dbReference>
<dbReference type="SUPFAM" id="SSF46689">
    <property type="entry name" value="Homeodomain-like"/>
    <property type="match status" value="1"/>
</dbReference>
<dbReference type="GO" id="GO:0015074">
    <property type="term" value="P:DNA integration"/>
    <property type="evidence" value="ECO:0007669"/>
    <property type="project" value="InterPro"/>
</dbReference>
<sequence>MAQKPSPEFRAEAVRVALTSGLPRSQVAADFGVGFSTLSRWIQQDRRNPEKPTTQSDLEREVADLRKENRLLREEREVLKKGHPVLCGAKQMRFAFIAKNADMLPIERLCQIMDVSPRGYRAYRSRPLSKSQRKDMVVLAHIREQFALSLGSYGRPRMTEELKELGLDVGHRRVGRLMSQNGIEVKRNKKFKATTDSNHGFNIAPNLLNRDFHADAPNKKWAGDMSYVWTQEGWLYLSVILDLHSRRVIGWAVSNRMKRDLAIRALNMAIALRRPPKGCMHHTDRGSQYCSHDYQKILRQHGFEVSMSGTGNCYDNAAVETFFKTIKAELLWQQSWRTRRDTEVAIFEYINGFYNPRRRHSALGWKSPLAFERKVA</sequence>
<dbReference type="Pfam" id="PF00665">
    <property type="entry name" value="rve"/>
    <property type="match status" value="1"/>
</dbReference>
<dbReference type="GO" id="GO:0004803">
    <property type="term" value="F:transposase activity"/>
    <property type="evidence" value="ECO:0007669"/>
    <property type="project" value="InterPro"/>
</dbReference>
<dbReference type="Pfam" id="PF13333">
    <property type="entry name" value="rve_2"/>
    <property type="match status" value="1"/>
</dbReference>
<dbReference type="SUPFAM" id="SSF53098">
    <property type="entry name" value="Ribonuclease H-like"/>
    <property type="match status" value="1"/>
</dbReference>